<dbReference type="GO" id="GO:0004503">
    <property type="term" value="F:tyrosinase activity"/>
    <property type="evidence" value="ECO:0007669"/>
    <property type="project" value="UniProtKB-ARBA"/>
</dbReference>
<dbReference type="InterPro" id="IPR005204">
    <property type="entry name" value="Hemocyanin_N"/>
</dbReference>
<dbReference type="GO" id="GO:0042438">
    <property type="term" value="P:melanin biosynthetic process"/>
    <property type="evidence" value="ECO:0007669"/>
    <property type="project" value="UniProtKB-KW"/>
</dbReference>
<evidence type="ECO:0000256" key="1">
    <source>
        <dbReference type="ARBA" id="ARBA00001973"/>
    </source>
</evidence>
<dbReference type="Proteomes" id="UP000183832">
    <property type="component" value="Unassembled WGS sequence"/>
</dbReference>
<dbReference type="Pfam" id="PF03723">
    <property type="entry name" value="Hemocyanin_C"/>
    <property type="match status" value="1"/>
</dbReference>
<dbReference type="InterPro" id="IPR005203">
    <property type="entry name" value="Hemocyanin_C"/>
</dbReference>
<evidence type="ECO:0000256" key="7">
    <source>
        <dbReference type="ARBA" id="ARBA00023008"/>
    </source>
</evidence>
<comment type="cofactor">
    <cofactor evidence="1">
        <name>Cu(2+)</name>
        <dbReference type="ChEBI" id="CHEBI:29036"/>
    </cofactor>
</comment>
<dbReference type="FunFam" id="2.60.40.1520:FF:000001">
    <property type="entry name" value="Hemocyanin subunit 2"/>
    <property type="match status" value="1"/>
</dbReference>
<dbReference type="PANTHER" id="PTHR11511:SF4">
    <property type="entry name" value="PHENOLOXIDASE 2-RELATED"/>
    <property type="match status" value="1"/>
</dbReference>
<evidence type="ECO:0000256" key="4">
    <source>
        <dbReference type="ARBA" id="ARBA00022525"/>
    </source>
</evidence>
<keyword evidence="5" id="KW-0479">Metal-binding</keyword>
<evidence type="ECO:0000256" key="5">
    <source>
        <dbReference type="ARBA" id="ARBA00022723"/>
    </source>
</evidence>
<evidence type="ECO:0000256" key="9">
    <source>
        <dbReference type="ARBA" id="ARBA00023101"/>
    </source>
</evidence>
<dbReference type="PROSITE" id="PS00210">
    <property type="entry name" value="HEMOCYANIN_2"/>
    <property type="match status" value="1"/>
</dbReference>
<keyword evidence="6" id="KW-0560">Oxidoreductase</keyword>
<keyword evidence="9" id="KW-0470">Melanin biosynthesis</keyword>
<dbReference type="InterPro" id="IPR037020">
    <property type="entry name" value="Hemocyanin_C_sf"/>
</dbReference>
<dbReference type="PROSITE" id="PS00209">
    <property type="entry name" value="HEMOCYANIN_1"/>
    <property type="match status" value="1"/>
</dbReference>
<dbReference type="InterPro" id="IPR000896">
    <property type="entry name" value="Hemocyanin/hexamerin_mid_dom"/>
</dbReference>
<keyword evidence="7" id="KW-0186">Copper</keyword>
<dbReference type="Pfam" id="PF00372">
    <property type="entry name" value="Hemocyanin_M"/>
    <property type="match status" value="1"/>
</dbReference>
<name>A0A1J1IFF5_9DIPT</name>
<keyword evidence="10" id="KW-1015">Disulfide bond</keyword>
<protein>
    <submittedName>
        <fullName evidence="12">CLUMA_CG012103, isoform A</fullName>
    </submittedName>
</protein>
<dbReference type="Gene3D" id="1.10.1280.10">
    <property type="entry name" value="Di-copper center containing domain from catechol oxidase"/>
    <property type="match status" value="1"/>
</dbReference>
<dbReference type="InterPro" id="IPR036697">
    <property type="entry name" value="Hemocyanin_N_sf"/>
</dbReference>
<dbReference type="InterPro" id="IPR014756">
    <property type="entry name" value="Ig_E-set"/>
</dbReference>
<keyword evidence="13" id="KW-1185">Reference proteome</keyword>
<dbReference type="PANTHER" id="PTHR11511">
    <property type="entry name" value="LARVAL STORAGE PROTEIN/PHENOLOXIDASE"/>
    <property type="match status" value="1"/>
</dbReference>
<dbReference type="Gene3D" id="2.60.40.1520">
    <property type="entry name" value="Hemocyanin, C-terminal domain"/>
    <property type="match status" value="1"/>
</dbReference>
<reference evidence="12 13" key="1">
    <citation type="submission" date="2015-04" db="EMBL/GenBank/DDBJ databases">
        <authorList>
            <person name="Syromyatnikov M.Y."/>
            <person name="Popov V.N."/>
        </authorList>
    </citation>
    <scope>NUCLEOTIDE SEQUENCE [LARGE SCALE GENOMIC DNA]</scope>
</reference>
<dbReference type="AlphaFoldDB" id="A0A1J1IFF5"/>
<evidence type="ECO:0000256" key="6">
    <source>
        <dbReference type="ARBA" id="ARBA00023002"/>
    </source>
</evidence>
<dbReference type="Pfam" id="PF03722">
    <property type="entry name" value="Hemocyanin_N"/>
    <property type="match status" value="1"/>
</dbReference>
<dbReference type="OrthoDB" id="8119704at2759"/>
<comment type="similarity">
    <text evidence="3">Belongs to the tyrosinase family.</text>
</comment>
<dbReference type="PRINTS" id="PR00187">
    <property type="entry name" value="HAEMOCYANIN"/>
</dbReference>
<feature type="domain" description="Tyrosinase copper-binding" evidence="11">
    <location>
        <begin position="400"/>
        <end position="411"/>
    </location>
</feature>
<dbReference type="SUPFAM" id="SSF48056">
    <property type="entry name" value="Di-copper centre-containing domain"/>
    <property type="match status" value="1"/>
</dbReference>
<dbReference type="PROSITE" id="PS00498">
    <property type="entry name" value="TYROSINASE_2"/>
    <property type="match status" value="1"/>
</dbReference>
<evidence type="ECO:0000256" key="3">
    <source>
        <dbReference type="ARBA" id="ARBA00009928"/>
    </source>
</evidence>
<dbReference type="Gene3D" id="1.20.1370.10">
    <property type="entry name" value="Hemocyanin, N-terminal domain"/>
    <property type="match status" value="1"/>
</dbReference>
<evidence type="ECO:0000259" key="11">
    <source>
        <dbReference type="PROSITE" id="PS00498"/>
    </source>
</evidence>
<dbReference type="EMBL" id="CVRI01000048">
    <property type="protein sequence ID" value="CRK98947.1"/>
    <property type="molecule type" value="Genomic_DNA"/>
</dbReference>
<dbReference type="GO" id="GO:0004097">
    <property type="term" value="F:catechol oxidase activity"/>
    <property type="evidence" value="ECO:0007669"/>
    <property type="project" value="UniProtKB-ARBA"/>
</dbReference>
<evidence type="ECO:0000313" key="12">
    <source>
        <dbReference type="EMBL" id="CRK98947.1"/>
    </source>
</evidence>
<dbReference type="GO" id="GO:0005576">
    <property type="term" value="C:extracellular region"/>
    <property type="evidence" value="ECO:0007669"/>
    <property type="project" value="UniProtKB-SubCell"/>
</dbReference>
<dbReference type="InterPro" id="IPR002227">
    <property type="entry name" value="Tyrosinase_Cu-bd"/>
</dbReference>
<gene>
    <name evidence="12" type="ORF">CLUMA_CG012103</name>
</gene>
<dbReference type="GO" id="GO:0046872">
    <property type="term" value="F:metal ion binding"/>
    <property type="evidence" value="ECO:0007669"/>
    <property type="project" value="UniProtKB-KW"/>
</dbReference>
<evidence type="ECO:0000256" key="10">
    <source>
        <dbReference type="ARBA" id="ARBA00023157"/>
    </source>
</evidence>
<dbReference type="SUPFAM" id="SSF48050">
    <property type="entry name" value="Hemocyanin, N-terminal domain"/>
    <property type="match status" value="1"/>
</dbReference>
<dbReference type="STRING" id="568069.A0A1J1IFF5"/>
<sequence>MISSKKALGLLFDRPKEPIFKEKGDEGVIFEVPKSFVAERFNDVAFEVQNRFGDNTSPRVSVAQGGRMPNYDQFTKGLDRDAPFSLWVPRHSKIAGKLVELFMSQRSVDDLLSVAAYLRDRINPQLFNYALSVATLHRKDTKGIDIPTFVETFPDKFMDPRVIQQAREDATIVPQGSRRPIVIPTDYTASNLDPEHRLWYFREDVGINLHHWHWHLVYPFDGQRELVDKDRRGEIFYYMHQQVMARYNAERLSNNMAAVDRWTDFRGPIREGYFPKLDTLVANRSWPARPDGTTPSSLVRNADDLRLDIGELERARDRLLQAVNNGFANTSRNQRVPLDEVNGINILGNMVESSILSPNREFYGNLHNSMHNVVAYAHDPDHRHLENFGVIGDSTTAMRDPFFYRVHATIDDLFQAHKTRLTPYTAQQLTFPGITITGFQAQQTQGRANVLNTFWQQSDINMSRGLDFVPRGDVFARFTHLQHVPFTMTISVTNNSNAMRQGMVRIFMAPRNGFNGRPMAFNEQRLMMMETDKFIAQLRPGQNTINRRSTESAVTIPYEQTFRNLDINRPAVGSQREAEYNICGCGWPNHMLIPKGLPNGMLFDLFVMISNYEEDQVNQDLVGQCTDAAPYCGIRDRQYPDRKAMGYPFDRVARSGVNNLNNFLTPNMGTREISIVFNNRVTQRT</sequence>
<dbReference type="SUPFAM" id="SSF81296">
    <property type="entry name" value="E set domains"/>
    <property type="match status" value="1"/>
</dbReference>
<dbReference type="InterPro" id="IPR008922">
    <property type="entry name" value="Di-copper_centre_dom_sf"/>
</dbReference>
<evidence type="ECO:0000313" key="13">
    <source>
        <dbReference type="Proteomes" id="UP000183832"/>
    </source>
</evidence>
<dbReference type="InterPro" id="IPR013788">
    <property type="entry name" value="Hemocyanin/hexamerin"/>
</dbReference>
<comment type="subcellular location">
    <subcellularLocation>
        <location evidence="2">Secreted</location>
    </subcellularLocation>
</comment>
<evidence type="ECO:0000256" key="2">
    <source>
        <dbReference type="ARBA" id="ARBA00004613"/>
    </source>
</evidence>
<keyword evidence="8" id="KW-0503">Monooxygenase</keyword>
<proteinExistence type="inferred from homology"/>
<organism evidence="12 13">
    <name type="scientific">Clunio marinus</name>
    <dbReference type="NCBI Taxonomy" id="568069"/>
    <lineage>
        <taxon>Eukaryota</taxon>
        <taxon>Metazoa</taxon>
        <taxon>Ecdysozoa</taxon>
        <taxon>Arthropoda</taxon>
        <taxon>Hexapoda</taxon>
        <taxon>Insecta</taxon>
        <taxon>Pterygota</taxon>
        <taxon>Neoptera</taxon>
        <taxon>Endopterygota</taxon>
        <taxon>Diptera</taxon>
        <taxon>Nematocera</taxon>
        <taxon>Chironomoidea</taxon>
        <taxon>Chironomidae</taxon>
        <taxon>Clunio</taxon>
    </lineage>
</organism>
<keyword evidence="4" id="KW-0964">Secreted</keyword>
<dbReference type="FunFam" id="1.10.1280.10:FF:000004">
    <property type="entry name" value="Hemocyanin subunit 2"/>
    <property type="match status" value="1"/>
</dbReference>
<evidence type="ECO:0000256" key="8">
    <source>
        <dbReference type="ARBA" id="ARBA00023033"/>
    </source>
</evidence>
<accession>A0A1J1IFF5</accession>